<protein>
    <submittedName>
        <fullName evidence="2">Uncharacterized protein</fullName>
    </submittedName>
</protein>
<dbReference type="Proteomes" id="UP001238467">
    <property type="component" value="Unassembled WGS sequence"/>
</dbReference>
<feature type="compositionally biased region" description="Polar residues" evidence="1">
    <location>
        <begin position="97"/>
        <end position="106"/>
    </location>
</feature>
<accession>A0ABU0DLR6</accession>
<dbReference type="RefSeq" id="WP_307063033.1">
    <property type="nucleotide sequence ID" value="NZ_JAUSUH010000010.1"/>
</dbReference>
<feature type="region of interest" description="Disordered" evidence="1">
    <location>
        <begin position="78"/>
        <end position="120"/>
    </location>
</feature>
<sequence length="120" mass="12795">MTVAANDNIDPNMPLRLVDAVRYGFPFGGMTAAGLRREAARGRLAIERIANKDFTTLAAIEEMRRLCLVQPPKLACGFERSGSTGAPGSGSPMHSGLSRTVPSVSPQDALKARLEKRKGA</sequence>
<evidence type="ECO:0000313" key="2">
    <source>
        <dbReference type="EMBL" id="MDQ0349383.1"/>
    </source>
</evidence>
<proteinExistence type="predicted"/>
<reference evidence="2 3" key="1">
    <citation type="submission" date="2023-07" db="EMBL/GenBank/DDBJ databases">
        <title>Genomic Encyclopedia of Type Strains, Phase IV (KMG-IV): sequencing the most valuable type-strain genomes for metagenomic binning, comparative biology and taxonomic classification.</title>
        <authorList>
            <person name="Goeker M."/>
        </authorList>
    </citation>
    <scope>NUCLEOTIDE SEQUENCE [LARGE SCALE GENOMIC DNA]</scope>
    <source>
        <strain evidence="2 3">DSM 1277</strain>
    </source>
</reference>
<organism evidence="2 3">
    <name type="scientific">Ancylobacter vacuolatus</name>
    <dbReference type="NCBI Taxonomy" id="223389"/>
    <lineage>
        <taxon>Bacteria</taxon>
        <taxon>Pseudomonadati</taxon>
        <taxon>Pseudomonadota</taxon>
        <taxon>Alphaproteobacteria</taxon>
        <taxon>Hyphomicrobiales</taxon>
        <taxon>Xanthobacteraceae</taxon>
        <taxon>Ancylobacter</taxon>
    </lineage>
</organism>
<dbReference type="EMBL" id="JAUSUH010000010">
    <property type="protein sequence ID" value="MDQ0349383.1"/>
    <property type="molecule type" value="Genomic_DNA"/>
</dbReference>
<comment type="caution">
    <text evidence="2">The sequence shown here is derived from an EMBL/GenBank/DDBJ whole genome shotgun (WGS) entry which is preliminary data.</text>
</comment>
<keyword evidence="3" id="KW-1185">Reference proteome</keyword>
<gene>
    <name evidence="2" type="ORF">J2S76_003828</name>
</gene>
<feature type="compositionally biased region" description="Low complexity" evidence="1">
    <location>
        <begin position="81"/>
        <end position="92"/>
    </location>
</feature>
<evidence type="ECO:0000256" key="1">
    <source>
        <dbReference type="SAM" id="MobiDB-lite"/>
    </source>
</evidence>
<evidence type="ECO:0000313" key="3">
    <source>
        <dbReference type="Proteomes" id="UP001238467"/>
    </source>
</evidence>
<name>A0ABU0DLR6_9HYPH</name>
<feature type="compositionally biased region" description="Basic and acidic residues" evidence="1">
    <location>
        <begin position="110"/>
        <end position="120"/>
    </location>
</feature>